<keyword evidence="2 5" id="KW-0812">Transmembrane</keyword>
<dbReference type="RefSeq" id="XP_033443325.1">
    <property type="nucleotide sequence ID" value="XM_033594321.1"/>
</dbReference>
<gene>
    <name evidence="6" type="ORF">M421DRAFT_426173</name>
</gene>
<keyword evidence="3 5" id="KW-1133">Transmembrane helix</keyword>
<evidence type="ECO:0000256" key="4">
    <source>
        <dbReference type="ARBA" id="ARBA00023136"/>
    </source>
</evidence>
<dbReference type="Pfam" id="PF01544">
    <property type="entry name" value="CorA"/>
    <property type="match status" value="1"/>
</dbReference>
<dbReference type="InterPro" id="IPR002523">
    <property type="entry name" value="MgTranspt_CorA/ZnTranspt_ZntB"/>
</dbReference>
<keyword evidence="4 5" id="KW-0472">Membrane</keyword>
<evidence type="ECO:0000256" key="2">
    <source>
        <dbReference type="ARBA" id="ARBA00022692"/>
    </source>
</evidence>
<dbReference type="GeneID" id="54351989"/>
<comment type="subcellular location">
    <subcellularLocation>
        <location evidence="1">Membrane</location>
        <topology evidence="1">Multi-pass membrane protein</topology>
    </subcellularLocation>
</comment>
<protein>
    <recommendedName>
        <fullName evidence="8">Cora-domain-containing protein</fullName>
    </recommendedName>
</protein>
<dbReference type="Proteomes" id="UP000800082">
    <property type="component" value="Unassembled WGS sequence"/>
</dbReference>
<keyword evidence="7" id="KW-1185">Reference proteome</keyword>
<dbReference type="AlphaFoldDB" id="A0A6A5R5T0"/>
<proteinExistence type="predicted"/>
<evidence type="ECO:0000256" key="3">
    <source>
        <dbReference type="ARBA" id="ARBA00022989"/>
    </source>
</evidence>
<dbReference type="Gene3D" id="1.20.58.340">
    <property type="entry name" value="Magnesium transport protein CorA, transmembrane region"/>
    <property type="match status" value="1"/>
</dbReference>
<dbReference type="GO" id="GO:0016020">
    <property type="term" value="C:membrane"/>
    <property type="evidence" value="ECO:0007669"/>
    <property type="project" value="UniProtKB-SubCell"/>
</dbReference>
<organism evidence="6 7">
    <name type="scientific">Didymella exigua CBS 183.55</name>
    <dbReference type="NCBI Taxonomy" id="1150837"/>
    <lineage>
        <taxon>Eukaryota</taxon>
        <taxon>Fungi</taxon>
        <taxon>Dikarya</taxon>
        <taxon>Ascomycota</taxon>
        <taxon>Pezizomycotina</taxon>
        <taxon>Dothideomycetes</taxon>
        <taxon>Pleosporomycetidae</taxon>
        <taxon>Pleosporales</taxon>
        <taxon>Pleosporineae</taxon>
        <taxon>Didymellaceae</taxon>
        <taxon>Didymella</taxon>
    </lineage>
</organism>
<dbReference type="InterPro" id="IPR045863">
    <property type="entry name" value="CorA_TM1_TM2"/>
</dbReference>
<evidence type="ECO:0000256" key="1">
    <source>
        <dbReference type="ARBA" id="ARBA00004141"/>
    </source>
</evidence>
<dbReference type="GO" id="GO:0046873">
    <property type="term" value="F:metal ion transmembrane transporter activity"/>
    <property type="evidence" value="ECO:0007669"/>
    <property type="project" value="InterPro"/>
</dbReference>
<name>A0A6A5R5T0_9PLEO</name>
<sequence length="544" mass="61242">MNTDTPSQTSQQRSRTFANDPLHSAAYLNGIKTYLAMGTPLRSTIPIASATASFRFLYRYELRRAGTPSTGMRTHDVYNCPENFRSSVSAGTEASELVFLTGYPSRQWLKEISSHYNIDFRFLQSHLDFLPGARRDWFLGSSIPSRNRHCARLLIPSIVFFDSDVREISVRELHEARSSCHMKLREKVKNFFGDSTIQHGQSIIRRINIHSGDMMVIEQAVSISINNTASGPRVIVWSDAGDPEDSIVTPNTPRFQKLSSTADFCPVFFDRGVQSADDTNITTFNVSVNGNIIPRTLQPLAVLPSRYGETLDWNEVSTDPLSLLEELFRFQASAASQYLNMLRDLTTERLAQTPPTGETLPSMDDILHLDYTKTVLIRWSAHFKTLVGVLNDHVFHVEAKLLKDDDRRLKLKLSLLKDLEFLQAEAETLITVCDSGKSTIMNLSTVFDSRQAAKDSSLVTELTKATNRITFIFLPISFVTSVFGMNFRQFGQGPLSITIWFAVALPLLSICIFLTERKAWLKSWRSLFTTRTKASGGLQATGHR</sequence>
<accession>A0A6A5R5T0</accession>
<reference evidence="6" key="1">
    <citation type="journal article" date="2020" name="Stud. Mycol.">
        <title>101 Dothideomycetes genomes: a test case for predicting lifestyles and emergence of pathogens.</title>
        <authorList>
            <person name="Haridas S."/>
            <person name="Albert R."/>
            <person name="Binder M."/>
            <person name="Bloem J."/>
            <person name="Labutti K."/>
            <person name="Salamov A."/>
            <person name="Andreopoulos B."/>
            <person name="Baker S."/>
            <person name="Barry K."/>
            <person name="Bills G."/>
            <person name="Bluhm B."/>
            <person name="Cannon C."/>
            <person name="Castanera R."/>
            <person name="Culley D."/>
            <person name="Daum C."/>
            <person name="Ezra D."/>
            <person name="Gonzalez J."/>
            <person name="Henrissat B."/>
            <person name="Kuo A."/>
            <person name="Liang C."/>
            <person name="Lipzen A."/>
            <person name="Lutzoni F."/>
            <person name="Magnuson J."/>
            <person name="Mondo S."/>
            <person name="Nolan M."/>
            <person name="Ohm R."/>
            <person name="Pangilinan J."/>
            <person name="Park H.-J."/>
            <person name="Ramirez L."/>
            <person name="Alfaro M."/>
            <person name="Sun H."/>
            <person name="Tritt A."/>
            <person name="Yoshinaga Y."/>
            <person name="Zwiers L.-H."/>
            <person name="Turgeon B."/>
            <person name="Goodwin S."/>
            <person name="Spatafora J."/>
            <person name="Crous P."/>
            <person name="Grigoriev I."/>
        </authorList>
    </citation>
    <scope>NUCLEOTIDE SEQUENCE</scope>
    <source>
        <strain evidence="6">CBS 183.55</strain>
    </source>
</reference>
<evidence type="ECO:0000256" key="5">
    <source>
        <dbReference type="SAM" id="Phobius"/>
    </source>
</evidence>
<feature type="transmembrane region" description="Helical" evidence="5">
    <location>
        <begin position="493"/>
        <end position="515"/>
    </location>
</feature>
<dbReference type="OrthoDB" id="3231000at2759"/>
<dbReference type="EMBL" id="ML979010">
    <property type="protein sequence ID" value="KAF1923072.1"/>
    <property type="molecule type" value="Genomic_DNA"/>
</dbReference>
<evidence type="ECO:0000313" key="7">
    <source>
        <dbReference type="Proteomes" id="UP000800082"/>
    </source>
</evidence>
<evidence type="ECO:0008006" key="8">
    <source>
        <dbReference type="Google" id="ProtNLM"/>
    </source>
</evidence>
<dbReference type="SUPFAM" id="SSF144083">
    <property type="entry name" value="Magnesium transport protein CorA, transmembrane region"/>
    <property type="match status" value="1"/>
</dbReference>
<evidence type="ECO:0000313" key="6">
    <source>
        <dbReference type="EMBL" id="KAF1923072.1"/>
    </source>
</evidence>